<keyword evidence="2" id="KW-0677">Repeat</keyword>
<evidence type="ECO:0000259" key="7">
    <source>
        <dbReference type="PROSITE" id="PS50013"/>
    </source>
</evidence>
<feature type="domain" description="C2H2-type" evidence="8">
    <location>
        <begin position="352"/>
        <end position="379"/>
    </location>
</feature>
<feature type="domain" description="C2H2-type" evidence="8">
    <location>
        <begin position="240"/>
        <end position="267"/>
    </location>
</feature>
<keyword evidence="3 5" id="KW-0863">Zinc-finger</keyword>
<feature type="domain" description="C2H2-type" evidence="8">
    <location>
        <begin position="268"/>
        <end position="295"/>
    </location>
</feature>
<evidence type="ECO:0000256" key="3">
    <source>
        <dbReference type="ARBA" id="ARBA00022771"/>
    </source>
</evidence>
<feature type="domain" description="C2H2-type" evidence="8">
    <location>
        <begin position="324"/>
        <end position="351"/>
    </location>
</feature>
<sequence>MAAEFIFHKGSPTYLHPENAVNDVMSISQFMAQNLRQSQPIPPPPKHTFDISEGESVEIEKIVAAEKKDGLLYYKVKWVKYTWEAEESIHHLPHLIDGYWREHFYQNINQTALETSIGLVNENDFSRNKSVVVERDQQNKAATGAHLIGDKIIITTDNRVLSNPNAVVSDHHDVIMEFTLPGAKPMDHSYQQQIDDPSPKKQRRSYPLERKYLCTVCNKAFDRNTSLTRHLLTHTREKPFKCQLCDKAFSQNAHLKRHILIHIGQKSYQCNKCGKMFIEKGGLARHEATHSTEKPWVCNQCGKAFVLNEYLQRHLFLHTGQKPYQCNECGRLFADGSSWRAHKLTHNKEKKYKCPICSKMLKCKRNFKKHVAAHEEDKELKHVCDICDQRFPNKKLLKQHNKKNRKHHRCTVCRKPLKTADKFVAHMATHDPNSETYNPNLVKLDPEEEEDEKDDEEDDADDKSDDEDKSDEDCFQNDSIKVGQTDEEDSIKSGLSGQDNALAFTALIIKPDHLESMASLSNSNNSSLQISTTANLANSSVIRQLSSSSLGLKSPLPTSLASASQISSSINVLHDVPGSSQLHHSLPNINKVNDLMSAEHDIKTSLPNVNLRVLSPELQAGMFISSDIQPLDMTSQIQNIKHMKPSFSNAQIVSHLCNVELNQIGTSQIPNVQILSNSSQLTVDKLMSSSIRTASLSNSLYSGHIDSNEPVSVFMSNVSSDTKSLIDNTSLVHTQTNDTVVSDTVLMLTQDNGVSILPQVLPR</sequence>
<keyword evidence="9" id="KW-1185">Reference proteome</keyword>
<dbReference type="SUPFAM" id="SSF54160">
    <property type="entry name" value="Chromo domain-like"/>
    <property type="match status" value="1"/>
</dbReference>
<keyword evidence="1" id="KW-0479">Metal-binding</keyword>
<dbReference type="SMART" id="SM00355">
    <property type="entry name" value="ZnF_C2H2"/>
    <property type="match status" value="8"/>
</dbReference>
<dbReference type="Gene3D" id="2.40.50.40">
    <property type="match status" value="1"/>
</dbReference>
<proteinExistence type="predicted"/>
<accession>A0ABM4CGG9</accession>
<dbReference type="PROSITE" id="PS50157">
    <property type="entry name" value="ZINC_FINGER_C2H2_2"/>
    <property type="match status" value="6"/>
</dbReference>
<evidence type="ECO:0000256" key="5">
    <source>
        <dbReference type="PROSITE-ProRule" id="PRU00042"/>
    </source>
</evidence>
<evidence type="ECO:0000256" key="2">
    <source>
        <dbReference type="ARBA" id="ARBA00022737"/>
    </source>
</evidence>
<evidence type="ECO:0000256" key="1">
    <source>
        <dbReference type="ARBA" id="ARBA00022723"/>
    </source>
</evidence>
<dbReference type="InterPro" id="IPR013087">
    <property type="entry name" value="Znf_C2H2_type"/>
</dbReference>
<dbReference type="RefSeq" id="XP_065660820.1">
    <property type="nucleotide sequence ID" value="XM_065804748.1"/>
</dbReference>
<dbReference type="PANTHER" id="PTHR24408">
    <property type="entry name" value="ZINC FINGER PROTEIN"/>
    <property type="match status" value="1"/>
</dbReference>
<evidence type="ECO:0000259" key="8">
    <source>
        <dbReference type="PROSITE" id="PS50157"/>
    </source>
</evidence>
<protein>
    <submittedName>
        <fullName evidence="10">Zinc finger protein 148</fullName>
    </submittedName>
</protein>
<dbReference type="SUPFAM" id="SSF57667">
    <property type="entry name" value="beta-beta-alpha zinc fingers"/>
    <property type="match status" value="5"/>
</dbReference>
<evidence type="ECO:0000256" key="4">
    <source>
        <dbReference type="ARBA" id="ARBA00022833"/>
    </source>
</evidence>
<dbReference type="InterPro" id="IPR016197">
    <property type="entry name" value="Chromo-like_dom_sf"/>
</dbReference>
<dbReference type="Gene3D" id="3.30.160.60">
    <property type="entry name" value="Classic Zinc Finger"/>
    <property type="match status" value="6"/>
</dbReference>
<dbReference type="CDD" id="cd00024">
    <property type="entry name" value="CD_CSD"/>
    <property type="match status" value="1"/>
</dbReference>
<dbReference type="Proteomes" id="UP001652625">
    <property type="component" value="Chromosome 09"/>
</dbReference>
<keyword evidence="4" id="KW-0862">Zinc</keyword>
<name>A0ABM4CGG9_HYDVU</name>
<dbReference type="Pfam" id="PF00096">
    <property type="entry name" value="zf-C2H2"/>
    <property type="match status" value="5"/>
</dbReference>
<dbReference type="GeneID" id="100200978"/>
<dbReference type="PANTHER" id="PTHR24408:SF58">
    <property type="entry name" value="TRANSCRIPTION FACTOR (TFIIIA), PUTATIVE (AFU_ORTHOLOGUE AFUA_1G05150)-RELATED"/>
    <property type="match status" value="1"/>
</dbReference>
<feature type="domain" description="C2H2-type" evidence="8">
    <location>
        <begin position="296"/>
        <end position="323"/>
    </location>
</feature>
<feature type="domain" description="C2H2-type" evidence="8">
    <location>
        <begin position="212"/>
        <end position="239"/>
    </location>
</feature>
<dbReference type="InterPro" id="IPR036236">
    <property type="entry name" value="Znf_C2H2_sf"/>
</dbReference>
<gene>
    <name evidence="10" type="primary">LOC100200978</name>
</gene>
<evidence type="ECO:0000313" key="9">
    <source>
        <dbReference type="Proteomes" id="UP001652625"/>
    </source>
</evidence>
<evidence type="ECO:0000256" key="6">
    <source>
        <dbReference type="SAM" id="MobiDB-lite"/>
    </source>
</evidence>
<dbReference type="PROSITE" id="PS50013">
    <property type="entry name" value="CHROMO_2"/>
    <property type="match status" value="1"/>
</dbReference>
<feature type="region of interest" description="Disordered" evidence="6">
    <location>
        <begin position="446"/>
        <end position="495"/>
    </location>
</feature>
<dbReference type="PROSITE" id="PS00028">
    <property type="entry name" value="ZINC_FINGER_C2H2_1"/>
    <property type="match status" value="7"/>
</dbReference>
<feature type="domain" description="Chromo" evidence="7">
    <location>
        <begin position="57"/>
        <end position="103"/>
    </location>
</feature>
<feature type="compositionally biased region" description="Acidic residues" evidence="6">
    <location>
        <begin position="446"/>
        <end position="475"/>
    </location>
</feature>
<reference evidence="10" key="1">
    <citation type="submission" date="2025-08" db="UniProtKB">
        <authorList>
            <consortium name="RefSeq"/>
        </authorList>
    </citation>
    <scope>IDENTIFICATION</scope>
</reference>
<feature type="region of interest" description="Disordered" evidence="6">
    <location>
        <begin position="186"/>
        <end position="205"/>
    </location>
</feature>
<dbReference type="InterPro" id="IPR000953">
    <property type="entry name" value="Chromo/chromo_shadow_dom"/>
</dbReference>
<organism evidence="9 10">
    <name type="scientific">Hydra vulgaris</name>
    <name type="common">Hydra</name>
    <name type="synonym">Hydra attenuata</name>
    <dbReference type="NCBI Taxonomy" id="6087"/>
    <lineage>
        <taxon>Eukaryota</taxon>
        <taxon>Metazoa</taxon>
        <taxon>Cnidaria</taxon>
        <taxon>Hydrozoa</taxon>
        <taxon>Hydroidolina</taxon>
        <taxon>Anthoathecata</taxon>
        <taxon>Aplanulata</taxon>
        <taxon>Hydridae</taxon>
        <taxon>Hydra</taxon>
    </lineage>
</organism>
<evidence type="ECO:0000313" key="10">
    <source>
        <dbReference type="RefSeq" id="XP_065660820.1"/>
    </source>
</evidence>